<protein>
    <submittedName>
        <fullName evidence="3">Alpha/beta hydrolase</fullName>
    </submittedName>
</protein>
<dbReference type="SUPFAM" id="SSF53474">
    <property type="entry name" value="alpha/beta-Hydrolases"/>
    <property type="match status" value="1"/>
</dbReference>
<organism evidence="3 4">
    <name type="scientific">Cytobacillus kochii</name>
    <dbReference type="NCBI Taxonomy" id="859143"/>
    <lineage>
        <taxon>Bacteria</taxon>
        <taxon>Bacillati</taxon>
        <taxon>Bacillota</taxon>
        <taxon>Bacilli</taxon>
        <taxon>Bacillales</taxon>
        <taxon>Bacillaceae</taxon>
        <taxon>Cytobacillus</taxon>
    </lineage>
</organism>
<dbReference type="InterPro" id="IPR029058">
    <property type="entry name" value="AB_hydrolase_fold"/>
</dbReference>
<proteinExistence type="predicted"/>
<accession>A0A248TNW5</accession>
<sequence>MPTIRVSKEMKIHYRVKGEGKPLIILHGLGNNSQSWTKQLDDLSKDFQVFVWDAPGYGQSSDPEEEFTSFRQFADILKQFVDALELQKFYLLGHSMGSAIAIDFTYRFKDRVELLIIADPTRGAAGNSEEENRKKLTRRVYNVTNLTGEELARQRVRELLAPEANLEVVKEAERIMAQVRPKGYISVANSLYSLDHTDIYGSITTPTLILCGEFDKATPVEEAKIFHHAIAESQLVIIPNTGHLCYQEDPASFNEAVRTFLQNPVNI</sequence>
<evidence type="ECO:0000313" key="3">
    <source>
        <dbReference type="EMBL" id="ASV69896.1"/>
    </source>
</evidence>
<name>A0A248TNW5_9BACI</name>
<dbReference type="KEGG" id="bko:CKF48_22830"/>
<dbReference type="Pfam" id="PF00561">
    <property type="entry name" value="Abhydrolase_1"/>
    <property type="match status" value="1"/>
</dbReference>
<dbReference type="Gene3D" id="3.40.50.1820">
    <property type="entry name" value="alpha/beta hydrolase"/>
    <property type="match status" value="1"/>
</dbReference>
<feature type="domain" description="AB hydrolase-1" evidence="2">
    <location>
        <begin position="21"/>
        <end position="248"/>
    </location>
</feature>
<evidence type="ECO:0000313" key="4">
    <source>
        <dbReference type="Proteomes" id="UP000215137"/>
    </source>
</evidence>
<dbReference type="GO" id="GO:0016787">
    <property type="term" value="F:hydrolase activity"/>
    <property type="evidence" value="ECO:0007669"/>
    <property type="project" value="UniProtKB-KW"/>
</dbReference>
<dbReference type="PANTHER" id="PTHR43798:SF31">
    <property type="entry name" value="AB HYDROLASE SUPERFAMILY PROTEIN YCLE"/>
    <property type="match status" value="1"/>
</dbReference>
<keyword evidence="4" id="KW-1185">Reference proteome</keyword>
<dbReference type="RefSeq" id="WP_095373460.1">
    <property type="nucleotide sequence ID" value="NZ_CP022983.1"/>
</dbReference>
<dbReference type="AlphaFoldDB" id="A0A248TNW5"/>
<dbReference type="InterPro" id="IPR050266">
    <property type="entry name" value="AB_hydrolase_sf"/>
</dbReference>
<evidence type="ECO:0000259" key="2">
    <source>
        <dbReference type="Pfam" id="PF00561"/>
    </source>
</evidence>
<dbReference type="InterPro" id="IPR000073">
    <property type="entry name" value="AB_hydrolase_1"/>
</dbReference>
<dbReference type="Proteomes" id="UP000215137">
    <property type="component" value="Chromosome"/>
</dbReference>
<dbReference type="OrthoDB" id="9808398at2"/>
<dbReference type="EMBL" id="CP022983">
    <property type="protein sequence ID" value="ASV69896.1"/>
    <property type="molecule type" value="Genomic_DNA"/>
</dbReference>
<dbReference type="PANTHER" id="PTHR43798">
    <property type="entry name" value="MONOACYLGLYCEROL LIPASE"/>
    <property type="match status" value="1"/>
</dbReference>
<keyword evidence="1 3" id="KW-0378">Hydrolase</keyword>
<reference evidence="3 4" key="1">
    <citation type="submission" date="2017-08" db="EMBL/GenBank/DDBJ databases">
        <title>Complete Genome Sequence of Bacillus kochii Oregon-R-modENCODE STRAIN BDGP4, isolated from Drosophila melanogaster gut.</title>
        <authorList>
            <person name="Wan K.H."/>
            <person name="Yu C."/>
            <person name="Park S."/>
            <person name="Hammonds A.S."/>
            <person name="Booth B.W."/>
            <person name="Celniker S.E."/>
        </authorList>
    </citation>
    <scope>NUCLEOTIDE SEQUENCE [LARGE SCALE GENOMIC DNA]</scope>
    <source>
        <strain evidence="3 4">BDGP4</strain>
    </source>
</reference>
<dbReference type="GO" id="GO:0016020">
    <property type="term" value="C:membrane"/>
    <property type="evidence" value="ECO:0007669"/>
    <property type="project" value="TreeGrafter"/>
</dbReference>
<dbReference type="PRINTS" id="PR00111">
    <property type="entry name" value="ABHYDROLASE"/>
</dbReference>
<gene>
    <name evidence="3" type="ORF">CKF48_22830</name>
</gene>
<evidence type="ECO:0000256" key="1">
    <source>
        <dbReference type="ARBA" id="ARBA00022801"/>
    </source>
</evidence>